<comment type="caution">
    <text evidence="5">The sequence shown here is derived from an EMBL/GenBank/DDBJ whole genome shotgun (WGS) entry which is preliminary data.</text>
</comment>
<dbReference type="InterPro" id="IPR023296">
    <property type="entry name" value="Glyco_hydro_beta-prop_sf"/>
</dbReference>
<evidence type="ECO:0000256" key="1">
    <source>
        <dbReference type="ARBA" id="ARBA00009902"/>
    </source>
</evidence>
<dbReference type="PANTHER" id="PTHR43101">
    <property type="entry name" value="BETA-FRUCTOSIDASE"/>
    <property type="match status" value="1"/>
</dbReference>
<dbReference type="SUPFAM" id="SSF75005">
    <property type="entry name" value="Arabinanase/levansucrase/invertase"/>
    <property type="match status" value="1"/>
</dbReference>
<sequence length="107" mass="12588">NWLAEEGDDSQIYQAQCVAVSEDGIHFEKKGIILPPPQGYMHFRDPKVWFQEGKWWMVVGARDEKDQGQVLLFSNDTLFEEGKQWRSEYKVLGKTDDKNVYMWECPD</sequence>
<proteinExistence type="inferred from homology"/>
<dbReference type="Gene3D" id="2.115.10.20">
    <property type="entry name" value="Glycosyl hydrolase domain, family 43"/>
    <property type="match status" value="1"/>
</dbReference>
<feature type="non-terminal residue" evidence="5">
    <location>
        <position position="1"/>
    </location>
</feature>
<evidence type="ECO:0000256" key="3">
    <source>
        <dbReference type="ARBA" id="ARBA00023295"/>
    </source>
</evidence>
<keyword evidence="3" id="KW-0326">Glycosidase</keyword>
<evidence type="ECO:0000313" key="5">
    <source>
        <dbReference type="EMBL" id="MDX7018014.1"/>
    </source>
</evidence>
<evidence type="ECO:0000256" key="2">
    <source>
        <dbReference type="ARBA" id="ARBA00022801"/>
    </source>
</evidence>
<dbReference type="InterPro" id="IPR013148">
    <property type="entry name" value="Glyco_hydro_32_N"/>
</dbReference>
<protein>
    <submittedName>
        <fullName evidence="5">Glycoside hydrolase family 32 protein</fullName>
    </submittedName>
</protein>
<feature type="domain" description="Glycosyl hydrolase family 32 N-terminal" evidence="4">
    <location>
        <begin position="10"/>
        <end position="107"/>
    </location>
</feature>
<accession>A0AAW9E9W7</accession>
<dbReference type="GO" id="GO:0016798">
    <property type="term" value="F:hydrolase activity, acting on glycosyl bonds"/>
    <property type="evidence" value="ECO:0007669"/>
    <property type="project" value="UniProtKB-KW"/>
</dbReference>
<keyword evidence="2 5" id="KW-0378">Hydrolase</keyword>
<dbReference type="Pfam" id="PF00251">
    <property type="entry name" value="Glyco_hydro_32N"/>
    <property type="match status" value="1"/>
</dbReference>
<comment type="similarity">
    <text evidence="1">Belongs to the glycosyl hydrolase 32 family.</text>
</comment>
<evidence type="ECO:0000313" key="6">
    <source>
        <dbReference type="Proteomes" id="UP001279012"/>
    </source>
</evidence>
<dbReference type="InterPro" id="IPR051214">
    <property type="entry name" value="GH32_Enzymes"/>
</dbReference>
<dbReference type="PANTHER" id="PTHR43101:SF1">
    <property type="entry name" value="BETA-FRUCTOSIDASE"/>
    <property type="match status" value="1"/>
</dbReference>
<feature type="non-terminal residue" evidence="5">
    <location>
        <position position="107"/>
    </location>
</feature>
<organism evidence="5 6">
    <name type="scientific">Klebsiella aerogenes</name>
    <name type="common">Enterobacter aerogenes</name>
    <dbReference type="NCBI Taxonomy" id="548"/>
    <lineage>
        <taxon>Bacteria</taxon>
        <taxon>Pseudomonadati</taxon>
        <taxon>Pseudomonadota</taxon>
        <taxon>Gammaproteobacteria</taxon>
        <taxon>Enterobacterales</taxon>
        <taxon>Enterobacteriaceae</taxon>
        <taxon>Klebsiella/Raoultella group</taxon>
        <taxon>Klebsiella</taxon>
    </lineage>
</organism>
<dbReference type="Proteomes" id="UP001279012">
    <property type="component" value="Unassembled WGS sequence"/>
</dbReference>
<dbReference type="AlphaFoldDB" id="A0AAW9E9W7"/>
<dbReference type="EMBL" id="JAWZZT010000430">
    <property type="protein sequence ID" value="MDX7018014.1"/>
    <property type="molecule type" value="Genomic_DNA"/>
</dbReference>
<reference evidence="5" key="1">
    <citation type="submission" date="2023-11" db="EMBL/GenBank/DDBJ databases">
        <title>Detection of rare carbapenemases in Enterobacterales - comparison of two colorimetric and two CIM-based carbapenemase assays.</title>
        <authorList>
            <person name="Schaffarczyk L."/>
            <person name="Noster J."/>
            <person name="Stelzer Y."/>
            <person name="Sattler J."/>
            <person name="Gatermann S."/>
            <person name="Hamprecht A."/>
        </authorList>
    </citation>
    <scope>NUCLEOTIDE SEQUENCE</scope>
    <source>
        <strain evidence="5">CIM-Cont-037</strain>
    </source>
</reference>
<gene>
    <name evidence="5" type="ORF">SJ059_26655</name>
</gene>
<name>A0AAW9E9W7_KLEAE</name>
<evidence type="ECO:0000259" key="4">
    <source>
        <dbReference type="Pfam" id="PF00251"/>
    </source>
</evidence>